<name>A0A512PGV5_9CELL</name>
<dbReference type="InterPro" id="IPR003766">
    <property type="entry name" value="Uronate_isomerase"/>
</dbReference>
<evidence type="ECO:0000313" key="7">
    <source>
        <dbReference type="EMBL" id="GEP70436.1"/>
    </source>
</evidence>
<dbReference type="AlphaFoldDB" id="A0A512PGV5"/>
<reference evidence="7 8" key="1">
    <citation type="submission" date="2019-07" db="EMBL/GenBank/DDBJ databases">
        <title>Whole genome shotgun sequence of Cellulomonas soli NBRC 109434.</title>
        <authorList>
            <person name="Hosoyama A."/>
            <person name="Uohara A."/>
            <person name="Ohji S."/>
            <person name="Ichikawa N."/>
        </authorList>
    </citation>
    <scope>NUCLEOTIDE SEQUENCE [LARGE SCALE GENOMIC DNA]</scope>
    <source>
        <strain evidence="7 8">NBRC 109434</strain>
    </source>
</reference>
<sequence>MASTAPTAPTRLTIHPDRALPLDPQQREVAREIYAETATLPLICMHGHVEVEAFAQNRPFADPAQLLVVPDHYVTRMIVSQGATPESLGIPRVDGGPVETDSREIFRRFCSSWKLYRGTPSRYWLEHELVNVFGVDVEPGPDTADLVFDQIAARLAAPDFRPRQLLDQFRIELIATTDAATSRLEHHALLAADGLGARVVPTFRPDAVVHLDRPTWRADIAELGAVSGIDTGSYAGYLAALRERRAAFVAAGALASDHGHLSADTTPMDASAAAELYAQALHGEPGSVTAAQVHAFAAHMLFQMAAMACEDGLVMQIHPGVLRDHHDGVFAAHGQDKGFDIPVATEYTRALRPLLQAFGTDPRFRAILFTVDETVYSRELAPLAGAYPSLRLGAPWWFLDSPEGMRRFRETATETAGFYNTSGFVDDTRAYASIPARHDLSRRVDAGFLARLVLEHRLRLDEAIETAVDLAYHLPKLAYARR</sequence>
<proteinExistence type="inferred from homology"/>
<dbReference type="SUPFAM" id="SSF51556">
    <property type="entry name" value="Metallo-dependent hydrolases"/>
    <property type="match status" value="1"/>
</dbReference>
<gene>
    <name evidence="7" type="primary">uxaC</name>
    <name evidence="7" type="ORF">CSO01_31510</name>
</gene>
<dbReference type="RefSeq" id="WP_146954213.1">
    <property type="nucleotide sequence ID" value="NZ_BAABBJ010000001.1"/>
</dbReference>
<comment type="caution">
    <text evidence="7">The sequence shown here is derived from an EMBL/GenBank/DDBJ whole genome shotgun (WGS) entry which is preliminary data.</text>
</comment>
<organism evidence="7 8">
    <name type="scientific">Cellulomonas soli</name>
    <dbReference type="NCBI Taxonomy" id="931535"/>
    <lineage>
        <taxon>Bacteria</taxon>
        <taxon>Bacillati</taxon>
        <taxon>Actinomycetota</taxon>
        <taxon>Actinomycetes</taxon>
        <taxon>Micrococcales</taxon>
        <taxon>Cellulomonadaceae</taxon>
        <taxon>Cellulomonas</taxon>
    </lineage>
</organism>
<evidence type="ECO:0000256" key="3">
    <source>
        <dbReference type="ARBA" id="ARBA00008397"/>
    </source>
</evidence>
<dbReference type="Pfam" id="PF02614">
    <property type="entry name" value="UxaC"/>
    <property type="match status" value="1"/>
</dbReference>
<comment type="catalytic activity">
    <reaction evidence="1">
        <text>D-glucuronate = D-fructuronate</text>
        <dbReference type="Rhea" id="RHEA:13049"/>
        <dbReference type="ChEBI" id="CHEBI:58720"/>
        <dbReference type="ChEBI" id="CHEBI:59863"/>
        <dbReference type="EC" id="5.3.1.12"/>
    </reaction>
</comment>
<evidence type="ECO:0000256" key="5">
    <source>
        <dbReference type="ARBA" id="ARBA00020555"/>
    </source>
</evidence>
<evidence type="ECO:0000256" key="2">
    <source>
        <dbReference type="ARBA" id="ARBA00004892"/>
    </source>
</evidence>
<evidence type="ECO:0000313" key="8">
    <source>
        <dbReference type="Proteomes" id="UP000321798"/>
    </source>
</evidence>
<evidence type="ECO:0000256" key="6">
    <source>
        <dbReference type="ARBA" id="ARBA00023235"/>
    </source>
</evidence>
<dbReference type="EMBL" id="BKAL01000013">
    <property type="protein sequence ID" value="GEP70436.1"/>
    <property type="molecule type" value="Genomic_DNA"/>
</dbReference>
<dbReference type="Gene3D" id="1.10.2020.10">
    <property type="entry name" value="uronate isomerase, domain 2, chain A"/>
    <property type="match status" value="1"/>
</dbReference>
<dbReference type="Proteomes" id="UP000321798">
    <property type="component" value="Unassembled WGS sequence"/>
</dbReference>
<dbReference type="OrthoDB" id="9766564at2"/>
<keyword evidence="8" id="KW-1185">Reference proteome</keyword>
<dbReference type="Gene3D" id="3.20.20.140">
    <property type="entry name" value="Metal-dependent hydrolases"/>
    <property type="match status" value="1"/>
</dbReference>
<evidence type="ECO:0000256" key="4">
    <source>
        <dbReference type="ARBA" id="ARBA00012546"/>
    </source>
</evidence>
<dbReference type="GO" id="GO:0008880">
    <property type="term" value="F:glucuronate isomerase activity"/>
    <property type="evidence" value="ECO:0007669"/>
    <property type="project" value="UniProtKB-EC"/>
</dbReference>
<dbReference type="PANTHER" id="PTHR30068:SF4">
    <property type="entry name" value="URONATE ISOMERASE"/>
    <property type="match status" value="1"/>
</dbReference>
<dbReference type="InterPro" id="IPR032466">
    <property type="entry name" value="Metal_Hydrolase"/>
</dbReference>
<comment type="pathway">
    <text evidence="2">Carbohydrate metabolism; pentose and glucuronate interconversion.</text>
</comment>
<dbReference type="NCBIfam" id="NF002794">
    <property type="entry name" value="PRK02925.1"/>
    <property type="match status" value="1"/>
</dbReference>
<dbReference type="PANTHER" id="PTHR30068">
    <property type="entry name" value="URONATE ISOMERASE"/>
    <property type="match status" value="1"/>
</dbReference>
<protein>
    <recommendedName>
        <fullName evidence="5">Uronate isomerase</fullName>
        <ecNumber evidence="4">5.3.1.12</ecNumber>
    </recommendedName>
</protein>
<keyword evidence="6 7" id="KW-0413">Isomerase</keyword>
<dbReference type="EC" id="5.3.1.12" evidence="4"/>
<evidence type="ECO:0000256" key="1">
    <source>
        <dbReference type="ARBA" id="ARBA00001165"/>
    </source>
</evidence>
<comment type="similarity">
    <text evidence="3">Belongs to the metallo-dependent hydrolases superfamily. Uronate isomerase family.</text>
</comment>
<dbReference type="GO" id="GO:0019698">
    <property type="term" value="P:D-galacturonate catabolic process"/>
    <property type="evidence" value="ECO:0007669"/>
    <property type="project" value="TreeGrafter"/>
</dbReference>
<dbReference type="UniPathway" id="UPA00246"/>
<dbReference type="GO" id="GO:0042840">
    <property type="term" value="P:D-glucuronate catabolic process"/>
    <property type="evidence" value="ECO:0007669"/>
    <property type="project" value="TreeGrafter"/>
</dbReference>
<accession>A0A512PGV5</accession>